<gene>
    <name evidence="8" type="ORF">H9848_00440</name>
</gene>
<evidence type="ECO:0000256" key="5">
    <source>
        <dbReference type="ARBA" id="ARBA00022694"/>
    </source>
</evidence>
<sequence length="238" mass="26110">MANPYFQFKRFTVWHDRCAMKVGTDGALLGAWADVEGRHRILDVGTGTGLIALMLAQRNEAALVDAIDIDADACAQARSNAAKSPFAGRIHIHHTPLADYRPPEGTRYDLIVSNPPYFADSLPCPDDKRRVARHAGSLDLPDLLRDSLALLAPGGLIALILPFDRREALLAHAHVASLYPVAETHVSSVEGKAPKRLLVALSPRIAEAARAIPLAIETPEHHYTEGFTRLMRDFYLKI</sequence>
<dbReference type="InterPro" id="IPR002052">
    <property type="entry name" value="DNA_methylase_N6_adenine_CS"/>
</dbReference>
<dbReference type="GO" id="GO:0008033">
    <property type="term" value="P:tRNA processing"/>
    <property type="evidence" value="ECO:0007669"/>
    <property type="project" value="UniProtKB-UniRule"/>
</dbReference>
<dbReference type="GO" id="GO:0032259">
    <property type="term" value="P:methylation"/>
    <property type="evidence" value="ECO:0007669"/>
    <property type="project" value="UniProtKB-KW"/>
</dbReference>
<dbReference type="InterPro" id="IPR022882">
    <property type="entry name" value="tRNA_adenine-N6_MeTrfase"/>
</dbReference>
<dbReference type="EMBL" id="DXEN01000004">
    <property type="protein sequence ID" value="HIX85071.1"/>
    <property type="molecule type" value="Genomic_DNA"/>
</dbReference>
<comment type="function">
    <text evidence="6">Specifically methylates the adenine in position 37 of tRNA(1)(Val) (anticodon cmo5UAC).</text>
</comment>
<dbReference type="PRINTS" id="PR00507">
    <property type="entry name" value="N12N6MTFRASE"/>
</dbReference>
<dbReference type="Pfam" id="PF05175">
    <property type="entry name" value="MTS"/>
    <property type="match status" value="1"/>
</dbReference>
<evidence type="ECO:0000256" key="3">
    <source>
        <dbReference type="ARBA" id="ARBA00022679"/>
    </source>
</evidence>
<dbReference type="PANTHER" id="PTHR47739:SF1">
    <property type="entry name" value="TRNA1(VAL) (ADENINE(37)-N6)-METHYLTRANSFERASE"/>
    <property type="match status" value="1"/>
</dbReference>
<reference evidence="8" key="1">
    <citation type="journal article" date="2021" name="PeerJ">
        <title>Extensive microbial diversity within the chicken gut microbiome revealed by metagenomics and culture.</title>
        <authorList>
            <person name="Gilroy R."/>
            <person name="Ravi A."/>
            <person name="Getino M."/>
            <person name="Pursley I."/>
            <person name="Horton D.L."/>
            <person name="Alikhan N.F."/>
            <person name="Baker D."/>
            <person name="Gharbi K."/>
            <person name="Hall N."/>
            <person name="Watson M."/>
            <person name="Adriaenssens E.M."/>
            <person name="Foster-Nyarko E."/>
            <person name="Jarju S."/>
            <person name="Secka A."/>
            <person name="Antonio M."/>
            <person name="Oren A."/>
            <person name="Chaudhuri R.R."/>
            <person name="La Ragione R."/>
            <person name="Hildebrand F."/>
            <person name="Pallen M.J."/>
        </authorList>
    </citation>
    <scope>NUCLEOTIDE SEQUENCE</scope>
    <source>
        <strain evidence="8">ChiHecec2B26-12326</strain>
    </source>
</reference>
<dbReference type="GO" id="GO:0016430">
    <property type="term" value="F:tRNA (adenine-N6)-methyltransferase activity"/>
    <property type="evidence" value="ECO:0007669"/>
    <property type="project" value="UniProtKB-UniRule"/>
</dbReference>
<comment type="subcellular location">
    <subcellularLocation>
        <location evidence="6">Cytoplasm</location>
    </subcellularLocation>
</comment>
<evidence type="ECO:0000256" key="2">
    <source>
        <dbReference type="ARBA" id="ARBA00022603"/>
    </source>
</evidence>
<organism evidence="8 9">
    <name type="scientific">Candidatus Parabacteroides intestinigallinarum</name>
    <dbReference type="NCBI Taxonomy" id="2838722"/>
    <lineage>
        <taxon>Bacteria</taxon>
        <taxon>Pseudomonadati</taxon>
        <taxon>Bacteroidota</taxon>
        <taxon>Bacteroidia</taxon>
        <taxon>Bacteroidales</taxon>
        <taxon>Tannerellaceae</taxon>
        <taxon>Parabacteroides</taxon>
    </lineage>
</organism>
<evidence type="ECO:0000259" key="7">
    <source>
        <dbReference type="Pfam" id="PF05175"/>
    </source>
</evidence>
<reference evidence="8" key="2">
    <citation type="submission" date="2021-04" db="EMBL/GenBank/DDBJ databases">
        <authorList>
            <person name="Gilroy R."/>
        </authorList>
    </citation>
    <scope>NUCLEOTIDE SEQUENCE</scope>
    <source>
        <strain evidence="8">ChiHecec2B26-12326</strain>
    </source>
</reference>
<evidence type="ECO:0000313" key="9">
    <source>
        <dbReference type="Proteomes" id="UP000823847"/>
    </source>
</evidence>
<evidence type="ECO:0000256" key="4">
    <source>
        <dbReference type="ARBA" id="ARBA00022691"/>
    </source>
</evidence>
<dbReference type="PANTHER" id="PTHR47739">
    <property type="entry name" value="TRNA1(VAL) (ADENINE(37)-N6)-METHYLTRANSFERASE"/>
    <property type="match status" value="1"/>
</dbReference>
<dbReference type="InterPro" id="IPR007848">
    <property type="entry name" value="Small_mtfrase_dom"/>
</dbReference>
<keyword evidence="2 6" id="KW-0489">Methyltransferase</keyword>
<dbReference type="HAMAP" id="MF_01872">
    <property type="entry name" value="tRNA_methyltr_YfiC"/>
    <property type="match status" value="1"/>
</dbReference>
<proteinExistence type="inferred from homology"/>
<dbReference type="SUPFAM" id="SSF53335">
    <property type="entry name" value="S-adenosyl-L-methionine-dependent methyltransferases"/>
    <property type="match status" value="1"/>
</dbReference>
<keyword evidence="1 6" id="KW-0963">Cytoplasm</keyword>
<evidence type="ECO:0000256" key="6">
    <source>
        <dbReference type="HAMAP-Rule" id="MF_01872"/>
    </source>
</evidence>
<accession>A0A9D1XPT8</accession>
<keyword evidence="3 6" id="KW-0808">Transferase</keyword>
<protein>
    <recommendedName>
        <fullName evidence="6">tRNA1(Val) (adenine(37)-N6)-methyltransferase</fullName>
        <ecNumber evidence="6">2.1.1.223</ecNumber>
    </recommendedName>
    <alternativeName>
        <fullName evidence="6">tRNA m6A37 methyltransferase</fullName>
    </alternativeName>
</protein>
<dbReference type="CDD" id="cd02440">
    <property type="entry name" value="AdoMet_MTases"/>
    <property type="match status" value="1"/>
</dbReference>
<dbReference type="GO" id="GO:0003676">
    <property type="term" value="F:nucleic acid binding"/>
    <property type="evidence" value="ECO:0007669"/>
    <property type="project" value="InterPro"/>
</dbReference>
<feature type="domain" description="Methyltransferase small" evidence="7">
    <location>
        <begin position="37"/>
        <end position="120"/>
    </location>
</feature>
<dbReference type="EC" id="2.1.1.223" evidence="6"/>
<keyword evidence="5 6" id="KW-0819">tRNA processing</keyword>
<dbReference type="GO" id="GO:0005737">
    <property type="term" value="C:cytoplasm"/>
    <property type="evidence" value="ECO:0007669"/>
    <property type="project" value="UniProtKB-SubCell"/>
</dbReference>
<keyword evidence="4 6" id="KW-0949">S-adenosyl-L-methionine</keyword>
<dbReference type="PROSITE" id="PS00092">
    <property type="entry name" value="N6_MTASE"/>
    <property type="match status" value="1"/>
</dbReference>
<dbReference type="AlphaFoldDB" id="A0A9D1XPT8"/>
<comment type="catalytic activity">
    <reaction evidence="6">
        <text>adenosine(37) in tRNA1(Val) + S-adenosyl-L-methionine = N(6)-methyladenosine(37) in tRNA1(Val) + S-adenosyl-L-homocysteine + H(+)</text>
        <dbReference type="Rhea" id="RHEA:43160"/>
        <dbReference type="Rhea" id="RHEA-COMP:10369"/>
        <dbReference type="Rhea" id="RHEA-COMP:10370"/>
        <dbReference type="ChEBI" id="CHEBI:15378"/>
        <dbReference type="ChEBI" id="CHEBI:57856"/>
        <dbReference type="ChEBI" id="CHEBI:59789"/>
        <dbReference type="ChEBI" id="CHEBI:74411"/>
        <dbReference type="ChEBI" id="CHEBI:74449"/>
        <dbReference type="EC" id="2.1.1.223"/>
    </reaction>
</comment>
<dbReference type="Gene3D" id="3.40.50.150">
    <property type="entry name" value="Vaccinia Virus protein VP39"/>
    <property type="match status" value="1"/>
</dbReference>
<dbReference type="InterPro" id="IPR050210">
    <property type="entry name" value="tRNA_Adenine-N(6)_MTase"/>
</dbReference>
<name>A0A9D1XPT8_9BACT</name>
<comment type="similarity">
    <text evidence="6">Belongs to the methyltransferase superfamily. tRNA (adenine-N(6)-)-methyltransferase family.</text>
</comment>
<comment type="caution">
    <text evidence="8">The sequence shown here is derived from an EMBL/GenBank/DDBJ whole genome shotgun (WGS) entry which is preliminary data.</text>
</comment>
<evidence type="ECO:0000256" key="1">
    <source>
        <dbReference type="ARBA" id="ARBA00022490"/>
    </source>
</evidence>
<dbReference type="Proteomes" id="UP000823847">
    <property type="component" value="Unassembled WGS sequence"/>
</dbReference>
<evidence type="ECO:0000313" key="8">
    <source>
        <dbReference type="EMBL" id="HIX85071.1"/>
    </source>
</evidence>
<dbReference type="InterPro" id="IPR029063">
    <property type="entry name" value="SAM-dependent_MTases_sf"/>
</dbReference>